<comment type="caution">
    <text evidence="2">The sequence shown here is derived from an EMBL/GenBank/DDBJ whole genome shotgun (WGS) entry which is preliminary data.</text>
</comment>
<feature type="region of interest" description="Disordered" evidence="1">
    <location>
        <begin position="37"/>
        <end position="59"/>
    </location>
</feature>
<protein>
    <submittedName>
        <fullName evidence="2">Uncharacterized protein</fullName>
    </submittedName>
</protein>
<reference evidence="2 3" key="1">
    <citation type="submission" date="2016-01" db="EMBL/GenBank/DDBJ databases">
        <title>Draft Genome Sequences of Seven Thermophilic Sporeformers Isolated from Foods.</title>
        <authorList>
            <person name="Berendsen E.M."/>
            <person name="Wells-Bennik M.H."/>
            <person name="Krawcyk A.O."/>
            <person name="De Jong A."/>
            <person name="Holsappel S."/>
            <person name="Eijlander R.T."/>
            <person name="Kuipers O.P."/>
        </authorList>
    </citation>
    <scope>NUCLEOTIDE SEQUENCE [LARGE SCALE GENOMIC DNA]</scope>
    <source>
        <strain evidence="2 3">B4135</strain>
    </source>
</reference>
<evidence type="ECO:0000313" key="3">
    <source>
        <dbReference type="Proteomes" id="UP000075683"/>
    </source>
</evidence>
<evidence type="ECO:0000313" key="2">
    <source>
        <dbReference type="EMBL" id="KYD19928.1"/>
    </source>
</evidence>
<accession>A0A150M5X7</accession>
<gene>
    <name evidence="2" type="ORF">B4135_0827</name>
</gene>
<dbReference type="Proteomes" id="UP000075683">
    <property type="component" value="Unassembled WGS sequence"/>
</dbReference>
<sequence length="133" mass="14802">MSAMREKIFIIPEKTSIIARRMSVIPSGVRYPLRCVKGADDSGRSDPRPPFAGRGDSDGERKRAFSVAFRTGSVEKMAFPFPPLKKGPDAAPEAEHDGFALGPWTKNLLAFFGPCFYTFHVYFLGWEKSKGIE</sequence>
<dbReference type="EMBL" id="LQYT01000037">
    <property type="protein sequence ID" value="KYD19928.1"/>
    <property type="molecule type" value="Genomic_DNA"/>
</dbReference>
<feature type="compositionally biased region" description="Basic and acidic residues" evidence="1">
    <location>
        <begin position="37"/>
        <end position="47"/>
    </location>
</feature>
<proteinExistence type="predicted"/>
<name>A0A150M5X7_9BACI</name>
<organism evidence="2 3">
    <name type="scientific">Caldibacillus debilis</name>
    <dbReference type="NCBI Taxonomy" id="301148"/>
    <lineage>
        <taxon>Bacteria</taxon>
        <taxon>Bacillati</taxon>
        <taxon>Bacillota</taxon>
        <taxon>Bacilli</taxon>
        <taxon>Bacillales</taxon>
        <taxon>Bacillaceae</taxon>
        <taxon>Caldibacillus</taxon>
    </lineage>
</organism>
<evidence type="ECO:0000256" key="1">
    <source>
        <dbReference type="SAM" id="MobiDB-lite"/>
    </source>
</evidence>
<dbReference type="AlphaFoldDB" id="A0A150M5X7"/>
<dbReference type="STRING" id="301148.B4135_0827"/>